<feature type="transmembrane region" description="Helical" evidence="1">
    <location>
        <begin position="193"/>
        <end position="214"/>
    </location>
</feature>
<feature type="transmembrane region" description="Helical" evidence="1">
    <location>
        <begin position="64"/>
        <end position="80"/>
    </location>
</feature>
<dbReference type="KEGG" id="flh:EJ997_04850"/>
<feature type="transmembrane region" description="Helical" evidence="1">
    <location>
        <begin position="220"/>
        <end position="237"/>
    </location>
</feature>
<feature type="transmembrane region" description="Helical" evidence="1">
    <location>
        <begin position="28"/>
        <end position="57"/>
    </location>
</feature>
<protein>
    <recommendedName>
        <fullName evidence="4">O-antigen ligase domain-containing protein</fullName>
    </recommendedName>
</protein>
<keyword evidence="1" id="KW-1133">Transmembrane helix</keyword>
<name>A0A3S9PWV2_9ACTO</name>
<dbReference type="InterPro" id="IPR051533">
    <property type="entry name" value="WaaL-like"/>
</dbReference>
<reference evidence="2 3" key="1">
    <citation type="submission" date="2018-12" db="EMBL/GenBank/DDBJ databases">
        <title>Complete genome sequence of Flaviflexus sp. H23T48.</title>
        <authorList>
            <person name="Bae J.-W."/>
            <person name="Lee J.-Y."/>
        </authorList>
    </citation>
    <scope>NUCLEOTIDE SEQUENCE [LARGE SCALE GENOMIC DNA]</scope>
    <source>
        <strain evidence="2 3">H23T48</strain>
    </source>
</reference>
<dbReference type="PANTHER" id="PTHR37422:SF13">
    <property type="entry name" value="LIPOPOLYSACCHARIDE BIOSYNTHESIS PROTEIN PA4999-RELATED"/>
    <property type="match status" value="1"/>
</dbReference>
<accession>A0A3S9PWV2</accession>
<organism evidence="2 3">
    <name type="scientific">Flaviflexus ciconiae</name>
    <dbReference type="NCBI Taxonomy" id="2496867"/>
    <lineage>
        <taxon>Bacteria</taxon>
        <taxon>Bacillati</taxon>
        <taxon>Actinomycetota</taxon>
        <taxon>Actinomycetes</taxon>
        <taxon>Actinomycetales</taxon>
        <taxon>Actinomycetaceae</taxon>
        <taxon>Flaviflexus</taxon>
    </lineage>
</organism>
<keyword evidence="3" id="KW-1185">Reference proteome</keyword>
<keyword evidence="1" id="KW-0472">Membrane</keyword>
<gene>
    <name evidence="2" type="ORF">EJ997_04850</name>
</gene>
<evidence type="ECO:0000313" key="2">
    <source>
        <dbReference type="EMBL" id="AZQ76772.1"/>
    </source>
</evidence>
<evidence type="ECO:0000256" key="1">
    <source>
        <dbReference type="SAM" id="Phobius"/>
    </source>
</evidence>
<dbReference type="PANTHER" id="PTHR37422">
    <property type="entry name" value="TEICHURONIC ACID BIOSYNTHESIS PROTEIN TUAE"/>
    <property type="match status" value="1"/>
</dbReference>
<evidence type="ECO:0000313" key="3">
    <source>
        <dbReference type="Proteomes" id="UP000280344"/>
    </source>
</evidence>
<sequence>MLPFVALTATLFLLDRRSRPNVRILALVVLALVLWTITISNYTIAFSLTLVSVLLLIGAKRPSALVFILFLASVVIASFSRELGRFISHVAMEGQLTPIVSQRLLDFGQSLQFGLDGMTEGRLRLYQTSWNAFIDNPLLGVEGGGYLSGQSIGQHSSWLDFLGAFGLWVSVPLLLAMALAFRKSWRIFTSPKHRLVLLMSLLLLGIFGLLNPILTNPQVGFGHFFLVPLGLAMNSISRRERAE</sequence>
<dbReference type="AlphaFoldDB" id="A0A3S9PWV2"/>
<keyword evidence="1" id="KW-0812">Transmembrane</keyword>
<dbReference type="Proteomes" id="UP000280344">
    <property type="component" value="Chromosome"/>
</dbReference>
<dbReference type="RefSeq" id="WP_126703578.1">
    <property type="nucleotide sequence ID" value="NZ_CP034593.1"/>
</dbReference>
<feature type="transmembrane region" description="Helical" evidence="1">
    <location>
        <begin position="161"/>
        <end position="181"/>
    </location>
</feature>
<evidence type="ECO:0008006" key="4">
    <source>
        <dbReference type="Google" id="ProtNLM"/>
    </source>
</evidence>
<dbReference type="EMBL" id="CP034593">
    <property type="protein sequence ID" value="AZQ76772.1"/>
    <property type="molecule type" value="Genomic_DNA"/>
</dbReference>
<proteinExistence type="predicted"/>